<evidence type="ECO:0000256" key="3">
    <source>
        <dbReference type="ARBA" id="ARBA00022483"/>
    </source>
</evidence>
<dbReference type="RefSeq" id="XP_024335949.1">
    <property type="nucleotide sequence ID" value="XM_024489031.1"/>
</dbReference>
<feature type="domain" description="Exocyst complex component Sec10-like alpha-helical bundle" evidence="6">
    <location>
        <begin position="173"/>
        <end position="809"/>
    </location>
</feature>
<name>A0A1X6MS07_9APHY</name>
<dbReference type="InterPro" id="IPR009976">
    <property type="entry name" value="Sec10-like"/>
</dbReference>
<dbReference type="PANTHER" id="PTHR12100">
    <property type="entry name" value="SEC10"/>
    <property type="match status" value="1"/>
</dbReference>
<dbReference type="InterPro" id="IPR048627">
    <property type="entry name" value="Sec10_HB"/>
</dbReference>
<dbReference type="STRING" id="670580.A0A1X6MS07"/>
<keyword evidence="9" id="KW-1185">Reference proteome</keyword>
<dbReference type="Pfam" id="PF07393">
    <property type="entry name" value="Sec10_HB"/>
    <property type="match status" value="1"/>
</dbReference>
<dbReference type="Proteomes" id="UP000194127">
    <property type="component" value="Unassembled WGS sequence"/>
</dbReference>
<feature type="region of interest" description="Disordered" evidence="5">
    <location>
        <begin position="493"/>
        <end position="515"/>
    </location>
</feature>
<evidence type="ECO:0000259" key="6">
    <source>
        <dbReference type="Pfam" id="PF07393"/>
    </source>
</evidence>
<evidence type="ECO:0000256" key="2">
    <source>
        <dbReference type="ARBA" id="ARBA00022448"/>
    </source>
</evidence>
<reference evidence="8 9" key="1">
    <citation type="submission" date="2017-04" db="EMBL/GenBank/DDBJ databases">
        <title>Genome Sequence of the Model Brown-Rot Fungus Postia placenta SB12.</title>
        <authorList>
            <consortium name="DOE Joint Genome Institute"/>
            <person name="Gaskell J."/>
            <person name="Kersten P."/>
            <person name="Larrondo L.F."/>
            <person name="Canessa P."/>
            <person name="Martinez D."/>
            <person name="Hibbett D."/>
            <person name="Schmoll M."/>
            <person name="Kubicek C.P."/>
            <person name="Martinez A.T."/>
            <person name="Yadav J."/>
            <person name="Master E."/>
            <person name="Magnuson J.K."/>
            <person name="James T."/>
            <person name="Yaver D."/>
            <person name="Berka R."/>
            <person name="Labutti K."/>
            <person name="Lipzen A."/>
            <person name="Aerts A."/>
            <person name="Barry K."/>
            <person name="Henrissat B."/>
            <person name="Blanchette R."/>
            <person name="Grigoriev I."/>
            <person name="Cullen D."/>
        </authorList>
    </citation>
    <scope>NUCLEOTIDE SEQUENCE [LARGE SCALE GENOMIC DNA]</scope>
    <source>
        <strain evidence="8 9">MAD-698-R-SB12</strain>
    </source>
</reference>
<organism evidence="8 9">
    <name type="scientific">Postia placenta MAD-698-R-SB12</name>
    <dbReference type="NCBI Taxonomy" id="670580"/>
    <lineage>
        <taxon>Eukaryota</taxon>
        <taxon>Fungi</taxon>
        <taxon>Dikarya</taxon>
        <taxon>Basidiomycota</taxon>
        <taxon>Agaricomycotina</taxon>
        <taxon>Agaricomycetes</taxon>
        <taxon>Polyporales</taxon>
        <taxon>Adustoporiaceae</taxon>
        <taxon>Rhodonia</taxon>
    </lineage>
</organism>
<evidence type="ECO:0000313" key="8">
    <source>
        <dbReference type="EMBL" id="OSX59155.1"/>
    </source>
</evidence>
<evidence type="ECO:0000256" key="4">
    <source>
        <dbReference type="ARBA" id="ARBA00023054"/>
    </source>
</evidence>
<dbReference type="InterPro" id="IPR048625">
    <property type="entry name" value="Sec10_N"/>
</dbReference>
<keyword evidence="2" id="KW-0813">Transport</keyword>
<evidence type="ECO:0000256" key="1">
    <source>
        <dbReference type="ARBA" id="ARBA00006572"/>
    </source>
</evidence>
<dbReference type="OrthoDB" id="125856at2759"/>
<keyword evidence="3" id="KW-0268">Exocytosis</keyword>
<accession>A0A1X6MS07</accession>
<dbReference type="GO" id="GO:0006887">
    <property type="term" value="P:exocytosis"/>
    <property type="evidence" value="ECO:0007669"/>
    <property type="project" value="UniProtKB-KW"/>
</dbReference>
<feature type="domain" description="Exocyst complex component Sec10 N-terminal" evidence="7">
    <location>
        <begin position="50"/>
        <end position="163"/>
    </location>
</feature>
<evidence type="ECO:0000259" key="7">
    <source>
        <dbReference type="Pfam" id="PF20667"/>
    </source>
</evidence>
<protein>
    <submittedName>
        <fullName evidence="8">Uncharacterized protein</fullName>
    </submittedName>
</protein>
<comment type="similarity">
    <text evidence="1">Belongs to the SEC10 family.</text>
</comment>
<feature type="compositionally biased region" description="Basic and acidic residues" evidence="5">
    <location>
        <begin position="500"/>
        <end position="513"/>
    </location>
</feature>
<dbReference type="Pfam" id="PF20667">
    <property type="entry name" value="Sec10_N"/>
    <property type="match status" value="1"/>
</dbReference>
<sequence length="874" mass="98365">MALAHSLDPRVQEHLQLEAFEGKFDVKDFVGTISEKLIAQSKADPGPFDPKPFIRTFEAAVDKLIAVRKDVQEKSEKMEKIVRTTEREYTKKMAELNRGFESVGQSFSGMETKMTEVGRTAIRIGEQLESVHQQRQRAQAAYDLIDFYNQFARDDTTRLEALKKEGKEGRRKVAILLRRLNIVAKEVDLPHADKTRENIDRYCEKFEKDMLHLFDRAYRKGDPKSMHHCAQTLLDFNGGASCVQVYVNQHDFFINRVRETGQMEEQLWYTLPNPDVPPPNTESGLHELFQEIRATVGQEAQIVQAVFPNPPFVMQVFLQRIFAQPIQQYMEQLVNRAATQSDLAFLRMLQLVHQQTSLLVEDLKAYEVSSVIPRSPSDMSDFNLTLNSASTSAVSTTAATVSTMLETAMEELFVPYTEGQRYLDRESKSLSELYARYLSLYTRFHERINKGGKSSMFDRVVNQLSATAATTSQSGTSTTSAQAAAALMRFGGFGSGGDRNQNKVEEEPLREEDGQVSVQVAEKMLKWHAEAIGRCVEMSPATDVPKHSFALLRVLAAAIGSAYVETALETANARLEAADTRSEPSLQALTILHEVDLICHLWQHYVNMALLPLASSSVTVRREMVVFNNQSVSRIEGAANHFMQRMADVILNWLSTQLAKQKKNDFKPRNDDLSFARVNTEPCMACCEMLEKVRDAAKANLSGKNLEVFLSEIGVAFHSLLLDHLKKFPVSATGGLMLAKDIKSYQDTIGTFSIPSLHERFEFIRQLGNVFLVRPDILRSYITEGYLGRIESSLLRPYLAQRSDWGQAEKGFNDSSEDGMTEGKGLKDRLGMGRLSMIMKDLEPLRDMSLRDMSLPALPSSLANNFSMSARFGG</sequence>
<gene>
    <name evidence="8" type="ORF">POSPLADRAFT_1183816</name>
</gene>
<dbReference type="PANTHER" id="PTHR12100:SF0">
    <property type="entry name" value="EXOCYST COMPLEX COMPONENT 5"/>
    <property type="match status" value="1"/>
</dbReference>
<keyword evidence="4" id="KW-0175">Coiled coil</keyword>
<proteinExistence type="inferred from homology"/>
<dbReference type="GO" id="GO:0006893">
    <property type="term" value="P:Golgi to plasma membrane transport"/>
    <property type="evidence" value="ECO:0007669"/>
    <property type="project" value="TreeGrafter"/>
</dbReference>
<evidence type="ECO:0000256" key="5">
    <source>
        <dbReference type="SAM" id="MobiDB-lite"/>
    </source>
</evidence>
<dbReference type="GO" id="GO:0000145">
    <property type="term" value="C:exocyst"/>
    <property type="evidence" value="ECO:0007669"/>
    <property type="project" value="TreeGrafter"/>
</dbReference>
<dbReference type="GeneID" id="36333980"/>
<dbReference type="EMBL" id="KZ110602">
    <property type="protein sequence ID" value="OSX59155.1"/>
    <property type="molecule type" value="Genomic_DNA"/>
</dbReference>
<evidence type="ECO:0000313" key="9">
    <source>
        <dbReference type="Proteomes" id="UP000194127"/>
    </source>
</evidence>
<dbReference type="AlphaFoldDB" id="A0A1X6MS07"/>